<name>A0AAX4JN88_9TREE</name>
<dbReference type="RefSeq" id="XP_066073600.1">
    <property type="nucleotide sequence ID" value="XM_066217503.1"/>
</dbReference>
<dbReference type="AlphaFoldDB" id="A0AAX4JN88"/>
<evidence type="ECO:0000313" key="6">
    <source>
        <dbReference type="Proteomes" id="UP001355207"/>
    </source>
</evidence>
<feature type="compositionally biased region" description="Basic and acidic residues" evidence="2">
    <location>
        <begin position="78"/>
        <end position="87"/>
    </location>
</feature>
<evidence type="ECO:0000256" key="2">
    <source>
        <dbReference type="SAM" id="MobiDB-lite"/>
    </source>
</evidence>
<protein>
    <recommendedName>
        <fullName evidence="4">Stealth protein CR3 conserved region 3 domain-containing protein</fullName>
    </recommendedName>
</protein>
<proteinExistence type="predicted"/>
<dbReference type="EMBL" id="CP144099">
    <property type="protein sequence ID" value="WWC86837.1"/>
    <property type="molecule type" value="Genomic_DNA"/>
</dbReference>
<sequence length="1045" mass="120515">MIVRPRRLRTKVLGYLFGNSTNDTSTSTSVEYKPKYGNQHSRQRSITHIYTAIPSSPTSTISSIDPSSPRSYSSKMSSDIERERRESYPLSEASTSSSTSTFASSSNGSSYHEKQYIHNESDEDDFGFEFDSSESSGLLGFLPKWRRDLEDVVLSLPSTSSSQNRKQRRRRQKNENKGLFSLTNLGIAVFAIIAIGGIYVYLQRPSTSSYLDESIYFPLKEVDNSTQVENIIPQWAIDVREIPNDPTHILIPPHENDLIELLPELKDRLPYEVLESYFSTGLIPESFHHEDQQSLDLVYLFVNATSEYLQENMLLASSPEKEEGISIEGKKRHWRDNGELRGAIRSGIKNFIGTENGKVHVISADWKLSDQDIENLPFDNSQKIENLNQWRIGQIPEWLNWDSQKDSENQKLRWHFHSDIFKLPRKSNGQIITKTDPSIEPPIFTEIDLDDQDYDLDNDTTPIIEGRIEPPKPIDVFWNDEEEWKNLSMPNFNSFAIESRMSWLQGVSENFVALNDDMFILRSLSKSDFRHPLLGSVLRMDSGLLVNPSTTPMQLTDSGEWGALQYANKLISHRFPSRRRMYLHHLPKIQSKSILHEAVTMFKEELSVSSTREFRESKKGKGDIEMAWLTTNLRIERWRESLLWSYIIAKIGAQQNGYWNNQSRLDFINLMGITNEHISGQQRLFIERRTNRMTLFDSYQADQKSNGKWEDPKASFYQFSSLDGHLNLISDDKHRQCMFSLDQCLPSGFLTDSNINYTSEEIFKLMTFKEPSCGDCLIHALINQSGERGLEAFLPSPEQVHYPASTNENSEKRDWITTEPILPLTNSWENSDFSIESNVFEGQDVWSGSPKRIDGGIELRRWVIKLLSRYNYVFASTPSLFSPIHNSAQMILALKQVEESNDLAMFCINDDQYDSSDGQVKRLFGDWMNDKFGDLSSDLINYEKPNIEWEHLDLEDREFIFTFPDPEEDEEQEALRKEILEKLQKQNEDELLSRGLLGGGGGIRRGSRKINHRTHNSQLNNNNEQDYNEHGWDITPDQDVPDADW</sequence>
<gene>
    <name evidence="5" type="ORF">L201_001716</name>
</gene>
<evidence type="ECO:0000259" key="4">
    <source>
        <dbReference type="Pfam" id="PF17102"/>
    </source>
</evidence>
<dbReference type="Pfam" id="PF17102">
    <property type="entry name" value="Stealth_CR3"/>
    <property type="match status" value="1"/>
</dbReference>
<evidence type="ECO:0000256" key="1">
    <source>
        <dbReference type="ARBA" id="ARBA00022679"/>
    </source>
</evidence>
<evidence type="ECO:0000256" key="3">
    <source>
        <dbReference type="SAM" id="Phobius"/>
    </source>
</evidence>
<reference evidence="5 6" key="1">
    <citation type="submission" date="2024-01" db="EMBL/GenBank/DDBJ databases">
        <title>Comparative genomics of Cryptococcus and Kwoniella reveals pathogenesis evolution and contrasting modes of karyotype evolution via chromosome fusion or intercentromeric recombination.</title>
        <authorList>
            <person name="Coelho M.A."/>
            <person name="David-Palma M."/>
            <person name="Shea T."/>
            <person name="Bowers K."/>
            <person name="McGinley-Smith S."/>
            <person name="Mohammad A.W."/>
            <person name="Gnirke A."/>
            <person name="Yurkov A.M."/>
            <person name="Nowrousian M."/>
            <person name="Sun S."/>
            <person name="Cuomo C.A."/>
            <person name="Heitman J."/>
        </authorList>
    </citation>
    <scope>NUCLEOTIDE SEQUENCE [LARGE SCALE GENOMIC DNA]</scope>
    <source>
        <strain evidence="5 6">CBS 6074</strain>
    </source>
</reference>
<feature type="compositionally biased region" description="Polar residues" evidence="2">
    <location>
        <begin position="1016"/>
        <end position="1025"/>
    </location>
</feature>
<feature type="domain" description="Stealth protein CR3 conserved region 3" evidence="4">
    <location>
        <begin position="584"/>
        <end position="632"/>
    </location>
</feature>
<feature type="transmembrane region" description="Helical" evidence="3">
    <location>
        <begin position="178"/>
        <end position="202"/>
    </location>
</feature>
<keyword evidence="3" id="KW-0812">Transmembrane</keyword>
<feature type="region of interest" description="Disordered" evidence="2">
    <location>
        <begin position="1003"/>
        <end position="1045"/>
    </location>
</feature>
<feature type="compositionally biased region" description="Low complexity" evidence="2">
    <location>
        <begin position="51"/>
        <end position="77"/>
    </location>
</feature>
<evidence type="ECO:0000313" key="5">
    <source>
        <dbReference type="EMBL" id="WWC86837.1"/>
    </source>
</evidence>
<accession>A0AAX4JN88</accession>
<dbReference type="GO" id="GO:0005794">
    <property type="term" value="C:Golgi apparatus"/>
    <property type="evidence" value="ECO:0007669"/>
    <property type="project" value="TreeGrafter"/>
</dbReference>
<feature type="compositionally biased region" description="Low complexity" evidence="2">
    <location>
        <begin position="91"/>
        <end position="110"/>
    </location>
</feature>
<keyword evidence="1" id="KW-0808">Transferase</keyword>
<feature type="compositionally biased region" description="Polar residues" evidence="2">
    <location>
        <begin position="38"/>
        <end position="48"/>
    </location>
</feature>
<dbReference type="InterPro" id="IPR031357">
    <property type="entry name" value="Stealth_CR3"/>
</dbReference>
<dbReference type="PANTHER" id="PTHR24045:SF0">
    <property type="entry name" value="N-ACETYLGLUCOSAMINE-1-PHOSPHOTRANSFERASE SUBUNITS ALPHA_BETA"/>
    <property type="match status" value="1"/>
</dbReference>
<dbReference type="Proteomes" id="UP001355207">
    <property type="component" value="Chromosome 2"/>
</dbReference>
<dbReference type="PANTHER" id="PTHR24045">
    <property type="match status" value="1"/>
</dbReference>
<feature type="compositionally biased region" description="Low complexity" evidence="2">
    <location>
        <begin position="19"/>
        <end position="29"/>
    </location>
</feature>
<keyword evidence="6" id="KW-1185">Reference proteome</keyword>
<organism evidence="5 6">
    <name type="scientific">Kwoniella dendrophila CBS 6074</name>
    <dbReference type="NCBI Taxonomy" id="1295534"/>
    <lineage>
        <taxon>Eukaryota</taxon>
        <taxon>Fungi</taxon>
        <taxon>Dikarya</taxon>
        <taxon>Basidiomycota</taxon>
        <taxon>Agaricomycotina</taxon>
        <taxon>Tremellomycetes</taxon>
        <taxon>Tremellales</taxon>
        <taxon>Cryptococcaceae</taxon>
        <taxon>Kwoniella</taxon>
    </lineage>
</organism>
<keyword evidence="3" id="KW-0472">Membrane</keyword>
<dbReference type="GO" id="GO:0003976">
    <property type="term" value="F:UDP-N-acetylglucosamine-lysosomal-enzyme N-acetylglucosaminephosphotransferase activity"/>
    <property type="evidence" value="ECO:0007669"/>
    <property type="project" value="TreeGrafter"/>
</dbReference>
<dbReference type="GO" id="GO:0046835">
    <property type="term" value="P:carbohydrate phosphorylation"/>
    <property type="evidence" value="ECO:0007669"/>
    <property type="project" value="TreeGrafter"/>
</dbReference>
<feature type="compositionally biased region" description="Basic residues" evidence="2">
    <location>
        <begin position="1005"/>
        <end position="1015"/>
    </location>
</feature>
<keyword evidence="3" id="KW-1133">Transmembrane helix</keyword>
<dbReference type="GeneID" id="91092388"/>
<dbReference type="InterPro" id="IPR047141">
    <property type="entry name" value="Stealth"/>
</dbReference>
<feature type="region of interest" description="Disordered" evidence="2">
    <location>
        <begin position="18"/>
        <end position="113"/>
    </location>
</feature>